<gene>
    <name evidence="1" type="ORF">mRhiFer1_008497</name>
</gene>
<sequence>MDAQWEILPRCDTFPGVFKLSLCHLSRSRRPARCCNAWSSFSSTDICKGSSCWCLRPEFLDTSSLENSMNRAQYPFLPHCNPSLFVLKNKTKTPSQAKGNFYLKPGAWRRSTRAGEPCCSCRLYPSQYWQPVPSLHLNMEPISFHLVRRPSTTHG</sequence>
<name>A0A7J7UWY8_RHIFE</name>
<evidence type="ECO:0000313" key="1">
    <source>
        <dbReference type="EMBL" id="KAF6317437.1"/>
    </source>
</evidence>
<evidence type="ECO:0000313" key="2">
    <source>
        <dbReference type="Proteomes" id="UP000585614"/>
    </source>
</evidence>
<dbReference type="EMBL" id="JACAGC010000015">
    <property type="protein sequence ID" value="KAF6317437.1"/>
    <property type="molecule type" value="Genomic_DNA"/>
</dbReference>
<comment type="caution">
    <text evidence="1">The sequence shown here is derived from an EMBL/GenBank/DDBJ whole genome shotgun (WGS) entry which is preliminary data.</text>
</comment>
<accession>A0A7J7UWY8</accession>
<reference evidence="1 2" key="1">
    <citation type="journal article" date="2020" name="Nature">
        <title>Six reference-quality genomes reveal evolution of bat adaptations.</title>
        <authorList>
            <person name="Jebb D."/>
            <person name="Huang Z."/>
            <person name="Pippel M."/>
            <person name="Hughes G.M."/>
            <person name="Lavrichenko K."/>
            <person name="Devanna P."/>
            <person name="Winkler S."/>
            <person name="Jermiin L.S."/>
            <person name="Skirmuntt E.C."/>
            <person name="Katzourakis A."/>
            <person name="Burkitt-Gray L."/>
            <person name="Ray D.A."/>
            <person name="Sullivan K.A.M."/>
            <person name="Roscito J.G."/>
            <person name="Kirilenko B.M."/>
            <person name="Davalos L.M."/>
            <person name="Corthals A.P."/>
            <person name="Power M.L."/>
            <person name="Jones G."/>
            <person name="Ransome R.D."/>
            <person name="Dechmann D.K.N."/>
            <person name="Locatelli A.G."/>
            <person name="Puechmaille S.J."/>
            <person name="Fedrigo O."/>
            <person name="Jarvis E.D."/>
            <person name="Hiller M."/>
            <person name="Vernes S.C."/>
            <person name="Myers E.W."/>
            <person name="Teeling E.C."/>
        </authorList>
    </citation>
    <scope>NUCLEOTIDE SEQUENCE [LARGE SCALE GENOMIC DNA]</scope>
    <source>
        <strain evidence="1">MRhiFer1</strain>
        <tissue evidence="1">Lung</tissue>
    </source>
</reference>
<dbReference type="Proteomes" id="UP000585614">
    <property type="component" value="Unassembled WGS sequence"/>
</dbReference>
<organism evidence="1 2">
    <name type="scientific">Rhinolophus ferrumequinum</name>
    <name type="common">Greater horseshoe bat</name>
    <dbReference type="NCBI Taxonomy" id="59479"/>
    <lineage>
        <taxon>Eukaryota</taxon>
        <taxon>Metazoa</taxon>
        <taxon>Chordata</taxon>
        <taxon>Craniata</taxon>
        <taxon>Vertebrata</taxon>
        <taxon>Euteleostomi</taxon>
        <taxon>Mammalia</taxon>
        <taxon>Eutheria</taxon>
        <taxon>Laurasiatheria</taxon>
        <taxon>Chiroptera</taxon>
        <taxon>Yinpterochiroptera</taxon>
        <taxon>Rhinolophoidea</taxon>
        <taxon>Rhinolophidae</taxon>
        <taxon>Rhinolophinae</taxon>
        <taxon>Rhinolophus</taxon>
    </lineage>
</organism>
<protein>
    <submittedName>
        <fullName evidence="1">Uncharacterized protein</fullName>
    </submittedName>
</protein>
<dbReference type="AlphaFoldDB" id="A0A7J7UWY8"/>
<proteinExistence type="predicted"/>